<dbReference type="SMART" id="SM00354">
    <property type="entry name" value="HTH_LACI"/>
    <property type="match status" value="1"/>
</dbReference>
<dbReference type="Pfam" id="PF00356">
    <property type="entry name" value="LacI"/>
    <property type="match status" value="1"/>
</dbReference>
<dbReference type="Pfam" id="PF13377">
    <property type="entry name" value="Peripla_BP_3"/>
    <property type="match status" value="1"/>
</dbReference>
<dbReference type="STRING" id="1338436.LK10_13750"/>
<dbReference type="PROSITE" id="PS50932">
    <property type="entry name" value="HTH_LACI_2"/>
    <property type="match status" value="1"/>
</dbReference>
<dbReference type="OrthoDB" id="3258243at2"/>
<dbReference type="PANTHER" id="PTHR30146:SF138">
    <property type="entry name" value="TRANSCRIPTIONAL REGULATORY PROTEIN"/>
    <property type="match status" value="1"/>
</dbReference>
<comment type="caution">
    <text evidence="5">The sequence shown here is derived from an EMBL/GenBank/DDBJ whole genome shotgun (WGS) entry which is preliminary data.</text>
</comment>
<keyword evidence="1" id="KW-0805">Transcription regulation</keyword>
<reference evidence="5 6" key="1">
    <citation type="submission" date="2014-09" db="EMBL/GenBank/DDBJ databases">
        <title>Genome sequence of Sinomonas sp. MUSC 117.</title>
        <authorList>
            <person name="Lee L.-H."/>
        </authorList>
    </citation>
    <scope>NUCLEOTIDE SEQUENCE [LARGE SCALE GENOMIC DNA]</scope>
    <source>
        <strain evidence="5 6">MUSC 117</strain>
    </source>
</reference>
<name>A0A0B2AEX3_9MICC</name>
<dbReference type="GO" id="GO:0003700">
    <property type="term" value="F:DNA-binding transcription factor activity"/>
    <property type="evidence" value="ECO:0007669"/>
    <property type="project" value="TreeGrafter"/>
</dbReference>
<sequence>MARMSTRPAQRVTIAHVAQEAGVSRATVSRVMNGLATVDPEIGKRVREAAAKLNYSPSTVARSLAIGRTQTVAIVVPDLANPMFQETLRGLSRAAAREGYRVLVADSIENPDEEVILAREARRRCDALVLVSPRMDVAHLGELLPELAPVVLVNRESPVPGVPSLAVDYGAGIRSILGELARLGHNRIAYLAGPETSHGNQRRLDALHSLPASAPEVIEIPCGAMFEDGYRAREAVLGSGATAAVCFNDLVALGLLGALHEAGIAVPERLSVTGFDDIPFARFASPALTTVSVPQTELGEQAWARLWDLLNGREPEDDVVVTPRLEARASSGTAAAAATSVA</sequence>
<dbReference type="InterPro" id="IPR046335">
    <property type="entry name" value="LacI/GalR-like_sensor"/>
</dbReference>
<keyword evidence="3" id="KW-0804">Transcription</keyword>
<evidence type="ECO:0000259" key="4">
    <source>
        <dbReference type="PROSITE" id="PS50932"/>
    </source>
</evidence>
<dbReference type="GO" id="GO:0000976">
    <property type="term" value="F:transcription cis-regulatory region binding"/>
    <property type="evidence" value="ECO:0007669"/>
    <property type="project" value="TreeGrafter"/>
</dbReference>
<dbReference type="RefSeq" id="WP_043124702.1">
    <property type="nucleotide sequence ID" value="NZ_JTDL01000132.1"/>
</dbReference>
<dbReference type="InterPro" id="IPR000843">
    <property type="entry name" value="HTH_LacI"/>
</dbReference>
<dbReference type="AlphaFoldDB" id="A0A0B2AEX3"/>
<dbReference type="SUPFAM" id="SSF47413">
    <property type="entry name" value="lambda repressor-like DNA-binding domains"/>
    <property type="match status" value="1"/>
</dbReference>
<evidence type="ECO:0000256" key="1">
    <source>
        <dbReference type="ARBA" id="ARBA00023015"/>
    </source>
</evidence>
<evidence type="ECO:0000313" key="6">
    <source>
        <dbReference type="Proteomes" id="UP000030982"/>
    </source>
</evidence>
<evidence type="ECO:0000256" key="2">
    <source>
        <dbReference type="ARBA" id="ARBA00023125"/>
    </source>
</evidence>
<dbReference type="Proteomes" id="UP000030982">
    <property type="component" value="Unassembled WGS sequence"/>
</dbReference>
<dbReference type="SUPFAM" id="SSF53822">
    <property type="entry name" value="Periplasmic binding protein-like I"/>
    <property type="match status" value="1"/>
</dbReference>
<organism evidence="5 6">
    <name type="scientific">Sinomonas humi</name>
    <dbReference type="NCBI Taxonomy" id="1338436"/>
    <lineage>
        <taxon>Bacteria</taxon>
        <taxon>Bacillati</taxon>
        <taxon>Actinomycetota</taxon>
        <taxon>Actinomycetes</taxon>
        <taxon>Micrococcales</taxon>
        <taxon>Micrococcaceae</taxon>
        <taxon>Sinomonas</taxon>
    </lineage>
</organism>
<keyword evidence="6" id="KW-1185">Reference proteome</keyword>
<accession>A0A0B2AEX3</accession>
<proteinExistence type="predicted"/>
<gene>
    <name evidence="5" type="ORF">LK10_13750</name>
</gene>
<dbReference type="InterPro" id="IPR010982">
    <property type="entry name" value="Lambda_DNA-bd_dom_sf"/>
</dbReference>
<dbReference type="Gene3D" id="1.10.260.40">
    <property type="entry name" value="lambda repressor-like DNA-binding domains"/>
    <property type="match status" value="1"/>
</dbReference>
<keyword evidence="2" id="KW-0238">DNA-binding</keyword>
<dbReference type="Gene3D" id="3.40.50.2300">
    <property type="match status" value="2"/>
</dbReference>
<feature type="domain" description="HTH lacI-type" evidence="4">
    <location>
        <begin position="12"/>
        <end position="66"/>
    </location>
</feature>
<evidence type="ECO:0000256" key="3">
    <source>
        <dbReference type="ARBA" id="ARBA00023163"/>
    </source>
</evidence>
<evidence type="ECO:0000313" key="5">
    <source>
        <dbReference type="EMBL" id="KHL02147.1"/>
    </source>
</evidence>
<dbReference type="PANTHER" id="PTHR30146">
    <property type="entry name" value="LACI-RELATED TRANSCRIPTIONAL REPRESSOR"/>
    <property type="match status" value="1"/>
</dbReference>
<dbReference type="CDD" id="cd06267">
    <property type="entry name" value="PBP1_LacI_sugar_binding-like"/>
    <property type="match status" value="1"/>
</dbReference>
<dbReference type="EMBL" id="JTDL01000132">
    <property type="protein sequence ID" value="KHL02147.1"/>
    <property type="molecule type" value="Genomic_DNA"/>
</dbReference>
<protein>
    <submittedName>
        <fullName evidence="5">LacI family transcriptional regulator</fullName>
    </submittedName>
</protein>
<dbReference type="CDD" id="cd01392">
    <property type="entry name" value="HTH_LacI"/>
    <property type="match status" value="1"/>
</dbReference>
<dbReference type="InterPro" id="IPR028082">
    <property type="entry name" value="Peripla_BP_I"/>
</dbReference>